<dbReference type="Proteomes" id="UP000184513">
    <property type="component" value="Unassembled WGS sequence"/>
</dbReference>
<dbReference type="OrthoDB" id="158267at2"/>
<evidence type="ECO:0000259" key="1">
    <source>
        <dbReference type="Pfam" id="PF13472"/>
    </source>
</evidence>
<dbReference type="InterPro" id="IPR051532">
    <property type="entry name" value="Ester_Hydrolysis_Enzymes"/>
</dbReference>
<dbReference type="InterPro" id="IPR013830">
    <property type="entry name" value="SGNH_hydro"/>
</dbReference>
<keyword evidence="3" id="KW-1185">Reference proteome</keyword>
<dbReference type="InterPro" id="IPR036514">
    <property type="entry name" value="SGNH_hydro_sf"/>
</dbReference>
<sequence>MADQHSDNPAVNRSKDYRYLALGDSYTVGEGVPQEDSFPYQTGHLLEKAGVPITNIDIIARTGWTSGELLQEIRQRNLSPGAFELLSLLIGVNNQYRGLSLEQFETELKQLIETSLDLTNRGRAGMVLISIPDWGVTPFADSGTREKASISREIDAYNQIVKKLAADFQIPYLDITDRYRAIGGKPVNLAPDKLHPSGQIYAAWADLLSKVFQKAVKT</sequence>
<name>A0A1M7QCK1_9BACT</name>
<reference evidence="2 3" key="1">
    <citation type="submission" date="2016-11" db="EMBL/GenBank/DDBJ databases">
        <authorList>
            <person name="Jaros S."/>
            <person name="Januszkiewicz K."/>
            <person name="Wedrychowicz H."/>
        </authorList>
    </citation>
    <scope>NUCLEOTIDE SEQUENCE [LARGE SCALE GENOMIC DNA]</scope>
    <source>
        <strain evidence="2 3">CGMCC 1.6102</strain>
    </source>
</reference>
<dbReference type="RefSeq" id="WP_073097102.1">
    <property type="nucleotide sequence ID" value="NZ_FRCY01000016.1"/>
</dbReference>
<dbReference type="STRING" id="388280.SAMN04488057_11656"/>
<dbReference type="Gene3D" id="3.40.50.1110">
    <property type="entry name" value="SGNH hydrolase"/>
    <property type="match status" value="1"/>
</dbReference>
<feature type="domain" description="SGNH hydrolase-type esterase" evidence="1">
    <location>
        <begin position="21"/>
        <end position="203"/>
    </location>
</feature>
<protein>
    <submittedName>
        <fullName evidence="2">Lysophospholipase L1</fullName>
    </submittedName>
</protein>
<gene>
    <name evidence="2" type="ORF">SAMN04488057_11656</name>
</gene>
<dbReference type="GO" id="GO:0016788">
    <property type="term" value="F:hydrolase activity, acting on ester bonds"/>
    <property type="evidence" value="ECO:0007669"/>
    <property type="project" value="UniProtKB-ARBA"/>
</dbReference>
<dbReference type="EMBL" id="FRCY01000016">
    <property type="protein sequence ID" value="SHN28400.1"/>
    <property type="molecule type" value="Genomic_DNA"/>
</dbReference>
<dbReference type="PANTHER" id="PTHR30383">
    <property type="entry name" value="THIOESTERASE 1/PROTEASE 1/LYSOPHOSPHOLIPASE L1"/>
    <property type="match status" value="1"/>
</dbReference>
<proteinExistence type="predicted"/>
<evidence type="ECO:0000313" key="3">
    <source>
        <dbReference type="Proteomes" id="UP000184513"/>
    </source>
</evidence>
<dbReference type="Pfam" id="PF13472">
    <property type="entry name" value="Lipase_GDSL_2"/>
    <property type="match status" value="1"/>
</dbReference>
<organism evidence="2 3">
    <name type="scientific">Cyclobacterium lianum</name>
    <dbReference type="NCBI Taxonomy" id="388280"/>
    <lineage>
        <taxon>Bacteria</taxon>
        <taxon>Pseudomonadati</taxon>
        <taxon>Bacteroidota</taxon>
        <taxon>Cytophagia</taxon>
        <taxon>Cytophagales</taxon>
        <taxon>Cyclobacteriaceae</taxon>
        <taxon>Cyclobacterium</taxon>
    </lineage>
</organism>
<evidence type="ECO:0000313" key="2">
    <source>
        <dbReference type="EMBL" id="SHN28400.1"/>
    </source>
</evidence>
<dbReference type="AlphaFoldDB" id="A0A1M7QCK1"/>
<accession>A0A1M7QCK1</accession>
<dbReference type="SUPFAM" id="SSF52266">
    <property type="entry name" value="SGNH hydrolase"/>
    <property type="match status" value="1"/>
</dbReference>